<evidence type="ECO:0000313" key="17">
    <source>
        <dbReference type="Proteomes" id="UP000245680"/>
    </source>
</evidence>
<feature type="transmembrane region" description="Helical" evidence="11">
    <location>
        <begin position="482"/>
        <end position="508"/>
    </location>
</feature>
<evidence type="ECO:0000256" key="1">
    <source>
        <dbReference type="ARBA" id="ARBA00002378"/>
    </source>
</evidence>
<feature type="transmembrane region" description="Helical" evidence="11">
    <location>
        <begin position="229"/>
        <end position="245"/>
    </location>
</feature>
<feature type="transmembrane region" description="Helical" evidence="11">
    <location>
        <begin position="12"/>
        <end position="39"/>
    </location>
</feature>
<evidence type="ECO:0000256" key="6">
    <source>
        <dbReference type="ARBA" id="ARBA00022692"/>
    </source>
</evidence>
<feature type="transmembrane region" description="Helical" evidence="11">
    <location>
        <begin position="638"/>
        <end position="660"/>
    </location>
</feature>
<dbReference type="InterPro" id="IPR001516">
    <property type="entry name" value="Proton_antipo_N"/>
</dbReference>
<feature type="transmembrane region" description="Helical" evidence="11">
    <location>
        <begin position="556"/>
        <end position="574"/>
    </location>
</feature>
<comment type="subcellular location">
    <subcellularLocation>
        <location evidence="2">Cell membrane</location>
        <topology evidence="2">Multi-pass membrane protein</topology>
    </subcellularLocation>
    <subcellularLocation>
        <location evidence="10">Membrane</location>
        <topology evidence="10">Multi-pass membrane protein</topology>
    </subcellularLocation>
</comment>
<feature type="domain" description="MrpA C-terminal/MbhE" evidence="15">
    <location>
        <begin position="671"/>
        <end position="755"/>
    </location>
</feature>
<evidence type="ECO:0000256" key="2">
    <source>
        <dbReference type="ARBA" id="ARBA00004651"/>
    </source>
</evidence>
<dbReference type="InterPro" id="IPR025383">
    <property type="entry name" value="MrpA_C/MbhD"/>
</dbReference>
<dbReference type="PRINTS" id="PR01434">
    <property type="entry name" value="NADHDHGNASE5"/>
</dbReference>
<feature type="transmembrane region" description="Helical" evidence="11">
    <location>
        <begin position="59"/>
        <end position="84"/>
    </location>
</feature>
<dbReference type="Proteomes" id="UP000245680">
    <property type="component" value="Unassembled WGS sequence"/>
</dbReference>
<accession>A0A2V2LQ57</accession>
<keyword evidence="6 10" id="KW-0812">Transmembrane</keyword>
<evidence type="ECO:0000256" key="9">
    <source>
        <dbReference type="ARBA" id="ARBA00023136"/>
    </source>
</evidence>
<evidence type="ECO:0000259" key="15">
    <source>
        <dbReference type="Pfam" id="PF20501"/>
    </source>
</evidence>
<feature type="transmembrane region" description="Helical" evidence="11">
    <location>
        <begin position="309"/>
        <end position="333"/>
    </location>
</feature>
<protein>
    <submittedName>
        <fullName evidence="16">Na(+)/H(+) antiporter subunit A</fullName>
    </submittedName>
</protein>
<name>A0A2V2LQ57_9RHOB</name>
<dbReference type="Pfam" id="PF13244">
    <property type="entry name" value="MbhD"/>
    <property type="match status" value="1"/>
</dbReference>
<proteinExistence type="predicted"/>
<comment type="function">
    <text evidence="1">NDH-1 shuttles electrons from NADH, via FMN and iron-sulfur (Fe-S) centers, to quinones in the respiratory chain. The immediate electron acceptor for the enzyme in this species is believed to be ubiquinone. Couples the redox reaction to proton translocation (for every two electrons transferred, four hydrogen ions are translocated across the cytoplasmic membrane), and thus conserves the redox energy in a proton gradient.</text>
</comment>
<dbReference type="GO" id="GO:0005886">
    <property type="term" value="C:plasma membrane"/>
    <property type="evidence" value="ECO:0007669"/>
    <property type="project" value="UniProtKB-SubCell"/>
</dbReference>
<dbReference type="GO" id="GO:0015297">
    <property type="term" value="F:antiporter activity"/>
    <property type="evidence" value="ECO:0007669"/>
    <property type="project" value="UniProtKB-KW"/>
</dbReference>
<feature type="transmembrane region" description="Helical" evidence="11">
    <location>
        <begin position="148"/>
        <end position="172"/>
    </location>
</feature>
<feature type="domain" description="NADH-Ubiquinone oxidoreductase (complex I) chain 5 N-terminal" evidence="13">
    <location>
        <begin position="52"/>
        <end position="96"/>
    </location>
</feature>
<feature type="transmembrane region" description="Helical" evidence="11">
    <location>
        <begin position="586"/>
        <end position="606"/>
    </location>
</feature>
<dbReference type="Pfam" id="PF00361">
    <property type="entry name" value="Proton_antipo_M"/>
    <property type="match status" value="1"/>
</dbReference>
<feature type="transmembrane region" description="Helical" evidence="11">
    <location>
        <begin position="389"/>
        <end position="415"/>
    </location>
</feature>
<evidence type="ECO:0000259" key="14">
    <source>
        <dbReference type="Pfam" id="PF13244"/>
    </source>
</evidence>
<dbReference type="Pfam" id="PF20501">
    <property type="entry name" value="MbhE"/>
    <property type="match status" value="1"/>
</dbReference>
<keyword evidence="8" id="KW-0406">Ion transport</keyword>
<keyword evidence="3" id="KW-0813">Transport</keyword>
<dbReference type="InterPro" id="IPR001750">
    <property type="entry name" value="ND/Mrp_TM"/>
</dbReference>
<evidence type="ECO:0000256" key="11">
    <source>
        <dbReference type="SAM" id="Phobius"/>
    </source>
</evidence>
<feature type="transmembrane region" description="Helical" evidence="11">
    <location>
        <begin position="435"/>
        <end position="455"/>
    </location>
</feature>
<feature type="transmembrane region" description="Helical" evidence="11">
    <location>
        <begin position="96"/>
        <end position="113"/>
    </location>
</feature>
<keyword evidence="5" id="KW-1003">Cell membrane</keyword>
<feature type="transmembrane region" description="Helical" evidence="11">
    <location>
        <begin position="613"/>
        <end position="632"/>
    </location>
</feature>
<evidence type="ECO:0000256" key="10">
    <source>
        <dbReference type="RuleBase" id="RU000320"/>
    </source>
</evidence>
<dbReference type="Pfam" id="PF00662">
    <property type="entry name" value="Proton_antipo_N"/>
    <property type="match status" value="1"/>
</dbReference>
<dbReference type="EMBL" id="QGKU01000004">
    <property type="protein sequence ID" value="PWR04349.1"/>
    <property type="molecule type" value="Genomic_DNA"/>
</dbReference>
<evidence type="ECO:0000256" key="4">
    <source>
        <dbReference type="ARBA" id="ARBA00022449"/>
    </source>
</evidence>
<keyword evidence="7 11" id="KW-1133">Transmembrane helix</keyword>
<feature type="transmembrane region" description="Helical" evidence="11">
    <location>
        <begin position="672"/>
        <end position="695"/>
    </location>
</feature>
<reference evidence="16 17" key="1">
    <citation type="submission" date="2018-05" db="EMBL/GenBank/DDBJ databases">
        <title>Rhodobacteraceae gen. nov., sp. nov. isolated from sea water.</title>
        <authorList>
            <person name="Ren Y."/>
        </authorList>
    </citation>
    <scope>NUCLEOTIDE SEQUENCE [LARGE SCALE GENOMIC DNA]</scope>
    <source>
        <strain evidence="16 17">TG-679</strain>
    </source>
</reference>
<evidence type="ECO:0000256" key="8">
    <source>
        <dbReference type="ARBA" id="ARBA00023065"/>
    </source>
</evidence>
<organism evidence="16 17">
    <name type="scientific">Meridianimarinicoccus roseus</name>
    <dbReference type="NCBI Taxonomy" id="2072018"/>
    <lineage>
        <taxon>Bacteria</taxon>
        <taxon>Pseudomonadati</taxon>
        <taxon>Pseudomonadota</taxon>
        <taxon>Alphaproteobacteria</taxon>
        <taxon>Rhodobacterales</taxon>
        <taxon>Paracoccaceae</taxon>
        <taxon>Meridianimarinicoccus</taxon>
    </lineage>
</organism>
<evidence type="ECO:0000256" key="5">
    <source>
        <dbReference type="ARBA" id="ARBA00022475"/>
    </source>
</evidence>
<evidence type="ECO:0000256" key="3">
    <source>
        <dbReference type="ARBA" id="ARBA00022448"/>
    </source>
</evidence>
<evidence type="ECO:0000313" key="16">
    <source>
        <dbReference type="EMBL" id="PWR04349.1"/>
    </source>
</evidence>
<dbReference type="InterPro" id="IPR046806">
    <property type="entry name" value="MrpA_C/MbhE"/>
</dbReference>
<dbReference type="PANTHER" id="PTHR43373:SF1">
    <property type="entry name" value="NA(+)_H(+) ANTIPORTER SUBUNIT A"/>
    <property type="match status" value="1"/>
</dbReference>
<dbReference type="OrthoDB" id="9811798at2"/>
<dbReference type="InterPro" id="IPR050616">
    <property type="entry name" value="CPA3_Na-H_Antiporter_A"/>
</dbReference>
<keyword evidence="17" id="KW-1185">Reference proteome</keyword>
<feature type="transmembrane region" description="Helical" evidence="11">
    <location>
        <begin position="257"/>
        <end position="277"/>
    </location>
</feature>
<dbReference type="RefSeq" id="WP_109809944.1">
    <property type="nucleotide sequence ID" value="NZ_QGKU01000004.1"/>
</dbReference>
<gene>
    <name evidence="16" type="ORF">DKT77_01325</name>
</gene>
<evidence type="ECO:0000259" key="13">
    <source>
        <dbReference type="Pfam" id="PF00662"/>
    </source>
</evidence>
<comment type="caution">
    <text evidence="16">The sequence shown here is derived from an EMBL/GenBank/DDBJ whole genome shotgun (WGS) entry which is preliminary data.</text>
</comment>
<sequence length="758" mass="79861">MAQHSEHPASFWTLASVVPPLIAAGLFAFFLSFLPAVAAGEGLRHAVPWVPSMGVELSFFIDGLSLTFALLISGIGVLVMLFSGSYLAGHPQHARFSLYLVSFMLAMLGLVLADNLLALFVFWELTTITSFLLIGFNHDSKVSQRAALQALLVTGTGGLAMLAGFLMIGSVAGTMELSALRDMGDVLRDSPMYLPILILVLAGAFTKSAQFPFHFWLPNAMAAPTPVSAYLHSATMVKGGVYLLARMHPNLSGTDVWMWTLVIFGAFTTVFASVVALKQNDLKQTLAYTTLMALGALVLYLAAPGGYAITAMATFLVVHSLYKAALFLMIGCVDHATGTRDARRLGGLIRRMPVTGIAGGLAALSMAGMIPFIGFIGKELLYKGGLESPASVVIVTGAIFAASALMFAIAGVVAFKPFWGTDAHMPQLDRPIREAPLPMLAGPVVLGALGLYFGLDSHTLQVAVTDPIAGALLGDMEKGKDLHLWTGVNAALVLSILTFATGVVIYVFHKALRDRIDEAAARLISFDAAWDSFLAGMTRGAVAVTAQLQTGVLSRYLLVVFATITVVIGGTILLRGLDIGSPVLDGISYVHLVVFGLTIAGTLVAVATNSRIAAIAGLGVVGIGVALVFIQFGAPDVAITQILVEMLVVVLFSVAALRLPTLPPARPVSERTLHAAVSIGLGVVVAAVVIGVTSVPLDLNLTEYFEKNSYPIAHGKNIVNVILVDFRAFDTFGEISVVAVAAISAYALLKQRKPKGTS</sequence>
<dbReference type="PANTHER" id="PTHR43373">
    <property type="entry name" value="NA(+)/H(+) ANTIPORTER SUBUNIT"/>
    <property type="match status" value="1"/>
</dbReference>
<feature type="transmembrane region" description="Helical" evidence="11">
    <location>
        <begin position="119"/>
        <end position="136"/>
    </location>
</feature>
<keyword evidence="9 11" id="KW-0472">Membrane</keyword>
<feature type="transmembrane region" description="Helical" evidence="11">
    <location>
        <begin position="354"/>
        <end position="377"/>
    </location>
</feature>
<keyword evidence="4" id="KW-0050">Antiport</keyword>
<dbReference type="AlphaFoldDB" id="A0A2V2LQ57"/>
<feature type="domain" description="NADH:quinone oxidoreductase/Mrp antiporter transmembrane" evidence="12">
    <location>
        <begin position="113"/>
        <end position="397"/>
    </location>
</feature>
<evidence type="ECO:0000259" key="12">
    <source>
        <dbReference type="Pfam" id="PF00361"/>
    </source>
</evidence>
<dbReference type="GO" id="GO:0006811">
    <property type="term" value="P:monoatomic ion transport"/>
    <property type="evidence" value="ECO:0007669"/>
    <property type="project" value="UniProtKB-KW"/>
</dbReference>
<evidence type="ECO:0000256" key="7">
    <source>
        <dbReference type="ARBA" id="ARBA00022989"/>
    </source>
</evidence>
<feature type="transmembrane region" description="Helical" evidence="11">
    <location>
        <begin position="731"/>
        <end position="749"/>
    </location>
</feature>
<feature type="domain" description="MrpA C-terminal/MbhD" evidence="14">
    <location>
        <begin position="597"/>
        <end position="660"/>
    </location>
</feature>
<feature type="transmembrane region" description="Helical" evidence="11">
    <location>
        <begin position="286"/>
        <end position="303"/>
    </location>
</feature>
<feature type="transmembrane region" description="Helical" evidence="11">
    <location>
        <begin position="192"/>
        <end position="217"/>
    </location>
</feature>